<dbReference type="Proteomes" id="UP001321542">
    <property type="component" value="Chromosome"/>
</dbReference>
<dbReference type="Pfam" id="PF00440">
    <property type="entry name" value="TetR_N"/>
    <property type="match status" value="1"/>
</dbReference>
<keyword evidence="7" id="KW-1185">Reference proteome</keyword>
<keyword evidence="2 4" id="KW-0238">DNA-binding</keyword>
<evidence type="ECO:0000256" key="4">
    <source>
        <dbReference type="PROSITE-ProRule" id="PRU00335"/>
    </source>
</evidence>
<dbReference type="PANTHER" id="PTHR30055">
    <property type="entry name" value="HTH-TYPE TRANSCRIPTIONAL REGULATOR RUTR"/>
    <property type="match status" value="1"/>
</dbReference>
<accession>A0ABN5V6Q9</accession>
<dbReference type="Gene3D" id="1.10.357.10">
    <property type="entry name" value="Tetracycline Repressor, domain 2"/>
    <property type="match status" value="1"/>
</dbReference>
<gene>
    <name evidence="6" type="ORF">SGFS_002970</name>
</gene>
<feature type="domain" description="HTH tetR-type" evidence="5">
    <location>
        <begin position="26"/>
        <end position="86"/>
    </location>
</feature>
<feature type="DNA-binding region" description="H-T-H motif" evidence="4">
    <location>
        <begin position="49"/>
        <end position="68"/>
    </location>
</feature>
<keyword evidence="1" id="KW-0805">Transcription regulation</keyword>
<keyword evidence="3" id="KW-0804">Transcription</keyword>
<proteinExistence type="predicted"/>
<sequence>MGNERWPGAVEEFGQHLGKLDWSSQSASRRAILEAFLRLATENGFNSVTMRMIAKEMAIKAPSLYNHFPDGRDEIVAESLRWHFYKFGVAVLDEVRGVSDPREGWRRMVHVHLTRQIQLPESNLWDLLVATDQVVHFLPAKLRQEVDAWVDLYEALFRAAAEDMGFGPSVQQVKLVMTVLEGANRWAMWDGRPRSLAALVEKAHTATLALLEVAKD</sequence>
<dbReference type="RefSeq" id="WP_286246957.1">
    <property type="nucleotide sequence ID" value="NZ_AP018448.1"/>
</dbReference>
<dbReference type="PROSITE" id="PS50977">
    <property type="entry name" value="HTH_TETR_2"/>
    <property type="match status" value="1"/>
</dbReference>
<organism evidence="6 7">
    <name type="scientific">Streptomyces graminofaciens</name>
    <dbReference type="NCBI Taxonomy" id="68212"/>
    <lineage>
        <taxon>Bacteria</taxon>
        <taxon>Bacillati</taxon>
        <taxon>Actinomycetota</taxon>
        <taxon>Actinomycetes</taxon>
        <taxon>Kitasatosporales</taxon>
        <taxon>Streptomycetaceae</taxon>
        <taxon>Streptomyces</taxon>
    </lineage>
</organism>
<evidence type="ECO:0000256" key="2">
    <source>
        <dbReference type="ARBA" id="ARBA00023125"/>
    </source>
</evidence>
<reference evidence="6 7" key="2">
    <citation type="journal article" date="2023" name="ChemBioChem">
        <title>Acyltransferase Domain Exchange between Two Independent Type I Polyketide Synthases in the Same Producer Strain of Macrolide Antibiotics.</title>
        <authorList>
            <person name="Kudo F."/>
            <person name="Kishikawa K."/>
            <person name="Tsuboi K."/>
            <person name="Kido T."/>
            <person name="Usui T."/>
            <person name="Hashimoto J."/>
            <person name="Shin-Ya K."/>
            <person name="Miyanaga A."/>
            <person name="Eguchi T."/>
        </authorList>
    </citation>
    <scope>NUCLEOTIDE SEQUENCE [LARGE SCALE GENOMIC DNA]</scope>
    <source>
        <strain evidence="6 7">A-8890</strain>
    </source>
</reference>
<evidence type="ECO:0000313" key="6">
    <source>
        <dbReference type="EMBL" id="BBC29006.1"/>
    </source>
</evidence>
<dbReference type="EMBL" id="AP018448">
    <property type="protein sequence ID" value="BBC29006.1"/>
    <property type="molecule type" value="Genomic_DNA"/>
</dbReference>
<evidence type="ECO:0000313" key="7">
    <source>
        <dbReference type="Proteomes" id="UP001321542"/>
    </source>
</evidence>
<dbReference type="InterPro" id="IPR050109">
    <property type="entry name" value="HTH-type_TetR-like_transc_reg"/>
</dbReference>
<dbReference type="PANTHER" id="PTHR30055:SF234">
    <property type="entry name" value="HTH-TYPE TRANSCRIPTIONAL REGULATOR BETI"/>
    <property type="match status" value="1"/>
</dbReference>
<evidence type="ECO:0000259" key="5">
    <source>
        <dbReference type="PROSITE" id="PS50977"/>
    </source>
</evidence>
<protein>
    <recommendedName>
        <fullName evidence="5">HTH tetR-type domain-containing protein</fullName>
    </recommendedName>
</protein>
<name>A0ABN5V6Q9_9ACTN</name>
<evidence type="ECO:0000256" key="1">
    <source>
        <dbReference type="ARBA" id="ARBA00023015"/>
    </source>
</evidence>
<reference evidence="6 7" key="1">
    <citation type="journal article" date="2010" name="ChemBioChem">
        <title>Cloning and characterization of the biosynthetic gene cluster of 16-membered macrolide antibiotic FD-891: involvement of a dual functional cytochrome P450 monooxygenase catalyzing epoxidation and hydroxylation.</title>
        <authorList>
            <person name="Kudo F."/>
            <person name="Motegi A."/>
            <person name="Mizoue K."/>
            <person name="Eguchi T."/>
        </authorList>
    </citation>
    <scope>NUCLEOTIDE SEQUENCE [LARGE SCALE GENOMIC DNA]</scope>
    <source>
        <strain evidence="6 7">A-8890</strain>
    </source>
</reference>
<dbReference type="SUPFAM" id="SSF46689">
    <property type="entry name" value="Homeodomain-like"/>
    <property type="match status" value="1"/>
</dbReference>
<dbReference type="InterPro" id="IPR001647">
    <property type="entry name" value="HTH_TetR"/>
</dbReference>
<dbReference type="InterPro" id="IPR009057">
    <property type="entry name" value="Homeodomain-like_sf"/>
</dbReference>
<evidence type="ECO:0000256" key="3">
    <source>
        <dbReference type="ARBA" id="ARBA00023163"/>
    </source>
</evidence>